<dbReference type="InterPro" id="IPR008844">
    <property type="entry name" value="Spore_GerAC-like"/>
</dbReference>
<dbReference type="InterPro" id="IPR057336">
    <property type="entry name" value="GerAC_N"/>
</dbReference>
<feature type="domain" description="Spore germination protein N-terminal" evidence="9">
    <location>
        <begin position="25"/>
        <end position="200"/>
    </location>
</feature>
<dbReference type="RefSeq" id="WP_148927332.1">
    <property type="nucleotide sequence ID" value="NZ_VNHS01000001.1"/>
</dbReference>
<comment type="subcellular location">
    <subcellularLocation>
        <location evidence="1">Membrane</location>
        <topology evidence="1">Lipid-anchor</topology>
    </subcellularLocation>
</comment>
<evidence type="ECO:0000259" key="9">
    <source>
        <dbReference type="Pfam" id="PF25198"/>
    </source>
</evidence>
<sequence length="405" mass="45205">MKRSSRGWKLILTLLAGVLLGGCWDRNELNELGIISATGIDWADGKWIASSQIVLPLSTMGEGTGKQLSVAPVDVFSTEGEGIRNAFRKASLETTRKLYFSHNQVVIIGESAAKHGFDPLLDVYLRNMDAREDVIMFLTSGKASDILRQISPTEWNPGNGLRKLIEAEDEQTSRMRAMNIFQVISELLGPTQSTAIPEIRLSGNPETLSSVEALKRSKLDARLKLGRVGIVKRNKLVGWVKLEESSGMMWLGNHVRNGFVPYNCMGDNAVRSSSFRVIQAKTKATPYLDGGRLRMKVEVRAEGAIEDFACPDDLSKLDVVERQEKYVEEGITLLMEKGWKALKKLQTDSVGFGTRVYERYPKLWAKVKNDWDEQFAKLDPEFHVAVHIEGTGSSNPTISSYQRKP</sequence>
<evidence type="ECO:0000256" key="6">
    <source>
        <dbReference type="ARBA" id="ARBA00023139"/>
    </source>
</evidence>
<evidence type="ECO:0000256" key="4">
    <source>
        <dbReference type="ARBA" id="ARBA00022729"/>
    </source>
</evidence>
<evidence type="ECO:0000256" key="7">
    <source>
        <dbReference type="ARBA" id="ARBA00023288"/>
    </source>
</evidence>
<dbReference type="GO" id="GO:0009847">
    <property type="term" value="P:spore germination"/>
    <property type="evidence" value="ECO:0007669"/>
    <property type="project" value="InterPro"/>
</dbReference>
<evidence type="ECO:0000256" key="5">
    <source>
        <dbReference type="ARBA" id="ARBA00023136"/>
    </source>
</evidence>
<keyword evidence="7" id="KW-0449">Lipoprotein</keyword>
<dbReference type="PANTHER" id="PTHR35789:SF1">
    <property type="entry name" value="SPORE GERMINATION PROTEIN B3"/>
    <property type="match status" value="1"/>
</dbReference>
<evidence type="ECO:0000256" key="2">
    <source>
        <dbReference type="ARBA" id="ARBA00007886"/>
    </source>
</evidence>
<dbReference type="InterPro" id="IPR046953">
    <property type="entry name" value="Spore_GerAC-like_C"/>
</dbReference>
<organism evidence="10 11">
    <name type="scientific">Paenibacillus methanolicus</name>
    <dbReference type="NCBI Taxonomy" id="582686"/>
    <lineage>
        <taxon>Bacteria</taxon>
        <taxon>Bacillati</taxon>
        <taxon>Bacillota</taxon>
        <taxon>Bacilli</taxon>
        <taxon>Bacillales</taxon>
        <taxon>Paenibacillaceae</taxon>
        <taxon>Paenibacillus</taxon>
    </lineage>
</organism>
<dbReference type="EMBL" id="VNHS01000001">
    <property type="protein sequence ID" value="TYP79247.1"/>
    <property type="molecule type" value="Genomic_DNA"/>
</dbReference>
<comment type="similarity">
    <text evidence="2">Belongs to the GerABKC lipoprotein family.</text>
</comment>
<dbReference type="PANTHER" id="PTHR35789">
    <property type="entry name" value="SPORE GERMINATION PROTEIN B3"/>
    <property type="match status" value="1"/>
</dbReference>
<comment type="caution">
    <text evidence="10">The sequence shown here is derived from an EMBL/GenBank/DDBJ whole genome shotgun (WGS) entry which is preliminary data.</text>
</comment>
<dbReference type="Gene3D" id="3.30.300.210">
    <property type="entry name" value="Nutrient germinant receptor protein C, domain 3"/>
    <property type="match status" value="1"/>
</dbReference>
<keyword evidence="3" id="KW-0309">Germination</keyword>
<evidence type="ECO:0000313" key="10">
    <source>
        <dbReference type="EMBL" id="TYP79247.1"/>
    </source>
</evidence>
<dbReference type="InterPro" id="IPR038501">
    <property type="entry name" value="Spore_GerAC_C_sf"/>
</dbReference>
<dbReference type="AlphaFoldDB" id="A0A5S5CK07"/>
<name>A0A5S5CK07_9BACL</name>
<evidence type="ECO:0000256" key="1">
    <source>
        <dbReference type="ARBA" id="ARBA00004635"/>
    </source>
</evidence>
<keyword evidence="11" id="KW-1185">Reference proteome</keyword>
<evidence type="ECO:0000313" key="11">
    <source>
        <dbReference type="Proteomes" id="UP000323257"/>
    </source>
</evidence>
<keyword evidence="6" id="KW-0564">Palmitate</keyword>
<keyword evidence="4" id="KW-0732">Signal</keyword>
<dbReference type="Proteomes" id="UP000323257">
    <property type="component" value="Unassembled WGS sequence"/>
</dbReference>
<proteinExistence type="inferred from homology"/>
<gene>
    <name evidence="10" type="ORF">BCM02_101365</name>
</gene>
<dbReference type="Pfam" id="PF25198">
    <property type="entry name" value="Spore_GerAC_N"/>
    <property type="match status" value="1"/>
</dbReference>
<evidence type="ECO:0000256" key="3">
    <source>
        <dbReference type="ARBA" id="ARBA00022544"/>
    </source>
</evidence>
<feature type="domain" description="Spore germination GerAC-like C-terminal" evidence="8">
    <location>
        <begin position="230"/>
        <end position="392"/>
    </location>
</feature>
<reference evidence="10 11" key="1">
    <citation type="submission" date="2019-07" db="EMBL/GenBank/DDBJ databases">
        <title>Genomic Encyclopedia of Type Strains, Phase III (KMG-III): the genomes of soil and plant-associated and newly described type strains.</title>
        <authorList>
            <person name="Whitman W."/>
        </authorList>
    </citation>
    <scope>NUCLEOTIDE SEQUENCE [LARGE SCALE GENOMIC DNA]</scope>
    <source>
        <strain evidence="10 11">BL24</strain>
    </source>
</reference>
<evidence type="ECO:0000259" key="8">
    <source>
        <dbReference type="Pfam" id="PF05504"/>
    </source>
</evidence>
<dbReference type="PROSITE" id="PS51257">
    <property type="entry name" value="PROKAR_LIPOPROTEIN"/>
    <property type="match status" value="1"/>
</dbReference>
<dbReference type="Pfam" id="PF05504">
    <property type="entry name" value="Spore_GerAC"/>
    <property type="match status" value="1"/>
</dbReference>
<dbReference type="NCBIfam" id="TIGR02887">
    <property type="entry name" value="spore_ger_x_C"/>
    <property type="match status" value="1"/>
</dbReference>
<dbReference type="GO" id="GO:0016020">
    <property type="term" value="C:membrane"/>
    <property type="evidence" value="ECO:0007669"/>
    <property type="project" value="UniProtKB-SubCell"/>
</dbReference>
<accession>A0A5S5CK07</accession>
<protein>
    <submittedName>
        <fullName evidence="10">Spore germination protein KC</fullName>
    </submittedName>
</protein>
<keyword evidence="5" id="KW-0472">Membrane</keyword>
<dbReference type="OrthoDB" id="9816067at2"/>